<proteinExistence type="predicted"/>
<dbReference type="InterPro" id="IPR036388">
    <property type="entry name" value="WH-like_DNA-bd_sf"/>
</dbReference>
<dbReference type="InterPro" id="IPR012967">
    <property type="entry name" value="COMT_dimerisation"/>
</dbReference>
<evidence type="ECO:0000313" key="2">
    <source>
        <dbReference type="EMBL" id="KAG2570915.1"/>
    </source>
</evidence>
<evidence type="ECO:0000259" key="1">
    <source>
        <dbReference type="Pfam" id="PF08100"/>
    </source>
</evidence>
<name>A0A8T0QBY5_PANVG</name>
<dbReference type="SUPFAM" id="SSF46785">
    <property type="entry name" value="Winged helix' DNA-binding domain"/>
    <property type="match status" value="1"/>
</dbReference>
<gene>
    <name evidence="2" type="ORF">PVAP13_7KG029700</name>
</gene>
<dbReference type="Gene3D" id="1.10.10.10">
    <property type="entry name" value="Winged helix-like DNA-binding domain superfamily/Winged helix DNA-binding domain"/>
    <property type="match status" value="1"/>
</dbReference>
<dbReference type="Proteomes" id="UP000823388">
    <property type="component" value="Chromosome 7K"/>
</dbReference>
<dbReference type="Pfam" id="PF08100">
    <property type="entry name" value="Dimerisation"/>
    <property type="match status" value="1"/>
</dbReference>
<dbReference type="PANTHER" id="PTHR11746">
    <property type="entry name" value="O-METHYLTRANSFERASE"/>
    <property type="match status" value="1"/>
</dbReference>
<dbReference type="GO" id="GO:0008168">
    <property type="term" value="F:methyltransferase activity"/>
    <property type="evidence" value="ECO:0007669"/>
    <property type="project" value="InterPro"/>
</dbReference>
<protein>
    <recommendedName>
        <fullName evidence="1">O-methyltransferase dimerisation domain-containing protein</fullName>
    </recommendedName>
</protein>
<dbReference type="PROSITE" id="PS51683">
    <property type="entry name" value="SAM_OMT_II"/>
    <property type="match status" value="1"/>
</dbReference>
<evidence type="ECO:0000313" key="3">
    <source>
        <dbReference type="Proteomes" id="UP000823388"/>
    </source>
</evidence>
<feature type="domain" description="O-methyltransferase dimerisation" evidence="1">
    <location>
        <begin position="17"/>
        <end position="94"/>
    </location>
</feature>
<accession>A0A8T0QBY5</accession>
<comment type="caution">
    <text evidence="2">The sequence shown here is derived from an EMBL/GenBank/DDBJ whole genome shotgun (WGS) entry which is preliminary data.</text>
</comment>
<dbReference type="InterPro" id="IPR016461">
    <property type="entry name" value="COMT-like"/>
</dbReference>
<organism evidence="2 3">
    <name type="scientific">Panicum virgatum</name>
    <name type="common">Blackwell switchgrass</name>
    <dbReference type="NCBI Taxonomy" id="38727"/>
    <lineage>
        <taxon>Eukaryota</taxon>
        <taxon>Viridiplantae</taxon>
        <taxon>Streptophyta</taxon>
        <taxon>Embryophyta</taxon>
        <taxon>Tracheophyta</taxon>
        <taxon>Spermatophyta</taxon>
        <taxon>Magnoliopsida</taxon>
        <taxon>Liliopsida</taxon>
        <taxon>Poales</taxon>
        <taxon>Poaceae</taxon>
        <taxon>PACMAD clade</taxon>
        <taxon>Panicoideae</taxon>
        <taxon>Panicodae</taxon>
        <taxon>Paniceae</taxon>
        <taxon>Panicinae</taxon>
        <taxon>Panicum</taxon>
        <taxon>Panicum sect. Hiantes</taxon>
    </lineage>
</organism>
<dbReference type="AlphaFoldDB" id="A0A8T0QBY5"/>
<dbReference type="EMBL" id="CM029049">
    <property type="protein sequence ID" value="KAG2570915.1"/>
    <property type="molecule type" value="Genomic_DNA"/>
</dbReference>
<keyword evidence="3" id="KW-1185">Reference proteome</keyword>
<sequence>MSNPAVGAAGGDVEEATQHGLIDALSMAAGRAMTADELSAQLPAADKAEAAASVDRLLRFLACYNVVKCSTETSPSGEPLRQYTAAPVCRWLTSNSSEGSLAPLAKFAVDKDNLPSWNHLGAPMAGGGPAAFERAYGVPMF</sequence>
<dbReference type="InterPro" id="IPR036390">
    <property type="entry name" value="WH_DNA-bd_sf"/>
</dbReference>
<dbReference type="GO" id="GO:0046983">
    <property type="term" value="F:protein dimerization activity"/>
    <property type="evidence" value="ECO:0007669"/>
    <property type="project" value="InterPro"/>
</dbReference>
<reference evidence="2" key="1">
    <citation type="submission" date="2020-05" db="EMBL/GenBank/DDBJ databases">
        <title>WGS assembly of Panicum virgatum.</title>
        <authorList>
            <person name="Lovell J.T."/>
            <person name="Jenkins J."/>
            <person name="Shu S."/>
            <person name="Juenger T.E."/>
            <person name="Schmutz J."/>
        </authorList>
    </citation>
    <scope>NUCLEOTIDE SEQUENCE</scope>
    <source>
        <strain evidence="2">AP13</strain>
    </source>
</reference>